<evidence type="ECO:0000313" key="2">
    <source>
        <dbReference type="EMBL" id="KAK4216492.1"/>
    </source>
</evidence>
<reference evidence="2" key="1">
    <citation type="journal article" date="2023" name="Mol. Phylogenet. Evol.">
        <title>Genome-scale phylogeny and comparative genomics of the fungal order Sordariales.</title>
        <authorList>
            <person name="Hensen N."/>
            <person name="Bonometti L."/>
            <person name="Westerberg I."/>
            <person name="Brannstrom I.O."/>
            <person name="Guillou S."/>
            <person name="Cros-Aarteil S."/>
            <person name="Calhoun S."/>
            <person name="Haridas S."/>
            <person name="Kuo A."/>
            <person name="Mondo S."/>
            <person name="Pangilinan J."/>
            <person name="Riley R."/>
            <person name="LaButti K."/>
            <person name="Andreopoulos B."/>
            <person name="Lipzen A."/>
            <person name="Chen C."/>
            <person name="Yan M."/>
            <person name="Daum C."/>
            <person name="Ng V."/>
            <person name="Clum A."/>
            <person name="Steindorff A."/>
            <person name="Ohm R.A."/>
            <person name="Martin F."/>
            <person name="Silar P."/>
            <person name="Natvig D.O."/>
            <person name="Lalanne C."/>
            <person name="Gautier V."/>
            <person name="Ament-Velasquez S.L."/>
            <person name="Kruys A."/>
            <person name="Hutchinson M.I."/>
            <person name="Powell A.J."/>
            <person name="Barry K."/>
            <person name="Miller A.N."/>
            <person name="Grigoriev I.V."/>
            <person name="Debuchy R."/>
            <person name="Gladieux P."/>
            <person name="Hiltunen Thoren M."/>
            <person name="Johannesson H."/>
        </authorList>
    </citation>
    <scope>NUCLEOTIDE SEQUENCE</scope>
    <source>
        <strain evidence="2">PSN293</strain>
    </source>
</reference>
<dbReference type="Proteomes" id="UP001301769">
    <property type="component" value="Unassembled WGS sequence"/>
</dbReference>
<comment type="caution">
    <text evidence="2">The sequence shown here is derived from an EMBL/GenBank/DDBJ whole genome shotgun (WGS) entry which is preliminary data.</text>
</comment>
<proteinExistence type="predicted"/>
<organism evidence="2 3">
    <name type="scientific">Rhypophila decipiens</name>
    <dbReference type="NCBI Taxonomy" id="261697"/>
    <lineage>
        <taxon>Eukaryota</taxon>
        <taxon>Fungi</taxon>
        <taxon>Dikarya</taxon>
        <taxon>Ascomycota</taxon>
        <taxon>Pezizomycotina</taxon>
        <taxon>Sordariomycetes</taxon>
        <taxon>Sordariomycetidae</taxon>
        <taxon>Sordariales</taxon>
        <taxon>Naviculisporaceae</taxon>
        <taxon>Rhypophila</taxon>
    </lineage>
</organism>
<feature type="chain" id="PRO_5042992525" evidence="1">
    <location>
        <begin position="20"/>
        <end position="192"/>
    </location>
</feature>
<protein>
    <submittedName>
        <fullName evidence="2">Uncharacterized protein</fullName>
    </submittedName>
</protein>
<keyword evidence="3" id="KW-1185">Reference proteome</keyword>
<dbReference type="AlphaFoldDB" id="A0AAN6YHZ5"/>
<reference evidence="2" key="2">
    <citation type="submission" date="2023-05" db="EMBL/GenBank/DDBJ databases">
        <authorList>
            <consortium name="Lawrence Berkeley National Laboratory"/>
            <person name="Steindorff A."/>
            <person name="Hensen N."/>
            <person name="Bonometti L."/>
            <person name="Westerberg I."/>
            <person name="Brannstrom I.O."/>
            <person name="Guillou S."/>
            <person name="Cros-Aarteil S."/>
            <person name="Calhoun S."/>
            <person name="Haridas S."/>
            <person name="Kuo A."/>
            <person name="Mondo S."/>
            <person name="Pangilinan J."/>
            <person name="Riley R."/>
            <person name="Labutti K."/>
            <person name="Andreopoulos B."/>
            <person name="Lipzen A."/>
            <person name="Chen C."/>
            <person name="Yanf M."/>
            <person name="Daum C."/>
            <person name="Ng V."/>
            <person name="Clum A."/>
            <person name="Ohm R."/>
            <person name="Martin F."/>
            <person name="Silar P."/>
            <person name="Natvig D."/>
            <person name="Lalanne C."/>
            <person name="Gautier V."/>
            <person name="Ament-Velasquez S.L."/>
            <person name="Kruys A."/>
            <person name="Hutchinson M.I."/>
            <person name="Powell A.J."/>
            <person name="Barry K."/>
            <person name="Miller A.N."/>
            <person name="Grigoriev I.V."/>
            <person name="Debuchy R."/>
            <person name="Gladieux P."/>
            <person name="Thoren M.H."/>
            <person name="Johannesson H."/>
        </authorList>
    </citation>
    <scope>NUCLEOTIDE SEQUENCE</scope>
    <source>
        <strain evidence="2">PSN293</strain>
    </source>
</reference>
<name>A0AAN6YHZ5_9PEZI</name>
<keyword evidence="1" id="KW-0732">Signal</keyword>
<evidence type="ECO:0000313" key="3">
    <source>
        <dbReference type="Proteomes" id="UP001301769"/>
    </source>
</evidence>
<sequence length="192" mass="19489">MHIPASLALAATLGAVAQAAPNILHARQTQASSPDEVVSAGDQICIGLSRGGSDSCFIVPDGCFVVRPKDNTIPTPVCEDGSKQTLIPVANSAPVTTIDEAGVFRRQLRCQPRAEDIVFPGNTFCMGFSPGSGTSCFGVPEGCIVAKPLDNTLPTPICADGSKQSVIPIPSNVPAAAPAGAPAAPAATRNAE</sequence>
<gene>
    <name evidence="2" type="ORF">QBC37DRAFT_397672</name>
</gene>
<accession>A0AAN6YHZ5</accession>
<feature type="signal peptide" evidence="1">
    <location>
        <begin position="1"/>
        <end position="19"/>
    </location>
</feature>
<dbReference type="EMBL" id="MU858068">
    <property type="protein sequence ID" value="KAK4216492.1"/>
    <property type="molecule type" value="Genomic_DNA"/>
</dbReference>
<evidence type="ECO:0000256" key="1">
    <source>
        <dbReference type="SAM" id="SignalP"/>
    </source>
</evidence>